<feature type="compositionally biased region" description="Polar residues" evidence="1">
    <location>
        <begin position="17"/>
        <end position="26"/>
    </location>
</feature>
<gene>
    <name evidence="2" type="ORF">KIL84_017035</name>
</gene>
<sequence length="160" mass="17696">MMNAFFIFKMEEDTETPMDQTDSPTESGDMIETKSKGPRGQGRGRGGRDFGNKGQLSYVRGKMRGKTLNGIGPMRHGIGRMRPYPDPRGRRGGRGGPPFLPPPPMRGMMRDPFSFPPPRHGLPPPPPPGPMSFRGRPPHPRARGMLQMPRGQFPPPRGVT</sequence>
<comment type="caution">
    <text evidence="2">The sequence shown here is derived from an EMBL/GenBank/DDBJ whole genome shotgun (WGS) entry which is preliminary data.</text>
</comment>
<dbReference type="OrthoDB" id="10636230at2759"/>
<keyword evidence="3" id="KW-1185">Reference proteome</keyword>
<feature type="region of interest" description="Disordered" evidence="1">
    <location>
        <begin position="11"/>
        <end position="160"/>
    </location>
</feature>
<name>A0A9D3X4L3_9SAUR</name>
<organism evidence="2 3">
    <name type="scientific">Mauremys mutica</name>
    <name type="common">yellowpond turtle</name>
    <dbReference type="NCBI Taxonomy" id="74926"/>
    <lineage>
        <taxon>Eukaryota</taxon>
        <taxon>Metazoa</taxon>
        <taxon>Chordata</taxon>
        <taxon>Craniata</taxon>
        <taxon>Vertebrata</taxon>
        <taxon>Euteleostomi</taxon>
        <taxon>Archelosauria</taxon>
        <taxon>Testudinata</taxon>
        <taxon>Testudines</taxon>
        <taxon>Cryptodira</taxon>
        <taxon>Durocryptodira</taxon>
        <taxon>Testudinoidea</taxon>
        <taxon>Geoemydidae</taxon>
        <taxon>Geoemydinae</taxon>
        <taxon>Mauremys</taxon>
    </lineage>
</organism>
<proteinExistence type="predicted"/>
<protein>
    <submittedName>
        <fullName evidence="2">Uncharacterized protein</fullName>
    </submittedName>
</protein>
<evidence type="ECO:0000256" key="1">
    <source>
        <dbReference type="SAM" id="MobiDB-lite"/>
    </source>
</evidence>
<evidence type="ECO:0000313" key="2">
    <source>
        <dbReference type="EMBL" id="KAH1173196.1"/>
    </source>
</evidence>
<evidence type="ECO:0000313" key="3">
    <source>
        <dbReference type="Proteomes" id="UP000827986"/>
    </source>
</evidence>
<dbReference type="AlphaFoldDB" id="A0A9D3X4L3"/>
<accession>A0A9D3X4L3</accession>
<reference evidence="2" key="1">
    <citation type="submission" date="2021-09" db="EMBL/GenBank/DDBJ databases">
        <title>The genome of Mauremys mutica provides insights into the evolution of semi-aquatic lifestyle.</title>
        <authorList>
            <person name="Gong S."/>
            <person name="Gao Y."/>
        </authorList>
    </citation>
    <scope>NUCLEOTIDE SEQUENCE</scope>
    <source>
        <strain evidence="2">MM-2020</strain>
        <tissue evidence="2">Muscle</tissue>
    </source>
</reference>
<dbReference type="Proteomes" id="UP000827986">
    <property type="component" value="Unassembled WGS sequence"/>
</dbReference>
<feature type="compositionally biased region" description="Pro residues" evidence="1">
    <location>
        <begin position="114"/>
        <end position="130"/>
    </location>
</feature>
<dbReference type="EMBL" id="JAHDVG010000482">
    <property type="protein sequence ID" value="KAH1173196.1"/>
    <property type="molecule type" value="Genomic_DNA"/>
</dbReference>